<reference evidence="3" key="2">
    <citation type="journal article" date="2021" name="Sci. Rep.">
        <title>The distribution of antibiotic resistance genes in chicken gut microbiota commensals.</title>
        <authorList>
            <person name="Juricova H."/>
            <person name="Matiasovicova J."/>
            <person name="Kubasova T."/>
            <person name="Cejkova D."/>
            <person name="Rychlik I."/>
        </authorList>
    </citation>
    <scope>NUCLEOTIDE SEQUENCE</scope>
    <source>
        <strain evidence="3">An559</strain>
    </source>
</reference>
<feature type="domain" description="HTH cro/C1-type" evidence="2">
    <location>
        <begin position="6"/>
        <end position="59"/>
    </location>
</feature>
<dbReference type="Gene3D" id="1.10.260.40">
    <property type="entry name" value="lambda repressor-like DNA-binding domains"/>
    <property type="match status" value="1"/>
</dbReference>
<dbReference type="PROSITE" id="PS50943">
    <property type="entry name" value="HTH_CROC1"/>
    <property type="match status" value="1"/>
</dbReference>
<reference evidence="3" key="1">
    <citation type="submission" date="2020-08" db="EMBL/GenBank/DDBJ databases">
        <authorList>
            <person name="Cejkova D."/>
            <person name="Kubasova T."/>
            <person name="Jahodarova E."/>
            <person name="Rychlik I."/>
        </authorList>
    </citation>
    <scope>NUCLEOTIDE SEQUENCE</scope>
    <source>
        <strain evidence="3">An559</strain>
    </source>
</reference>
<dbReference type="SMART" id="SM00530">
    <property type="entry name" value="HTH_XRE"/>
    <property type="match status" value="1"/>
</dbReference>
<dbReference type="AlphaFoldDB" id="A0A938X9Z8"/>
<comment type="caution">
    <text evidence="3">The sequence shown here is derived from an EMBL/GenBank/DDBJ whole genome shotgun (WGS) entry which is preliminary data.</text>
</comment>
<evidence type="ECO:0000313" key="4">
    <source>
        <dbReference type="Proteomes" id="UP000774750"/>
    </source>
</evidence>
<proteinExistence type="predicted"/>
<dbReference type="InterPro" id="IPR001387">
    <property type="entry name" value="Cro/C1-type_HTH"/>
</dbReference>
<name>A0A938X9Z8_9FIRM</name>
<dbReference type="PANTHER" id="PTHR46558:SF13">
    <property type="entry name" value="HTH-TYPE TRANSCRIPTIONAL REGULATOR IMMR"/>
    <property type="match status" value="1"/>
</dbReference>
<dbReference type="RefSeq" id="WP_204448152.1">
    <property type="nucleotide sequence ID" value="NZ_JACJKY010000028.1"/>
</dbReference>
<dbReference type="CDD" id="cd00093">
    <property type="entry name" value="HTH_XRE"/>
    <property type="match status" value="1"/>
</dbReference>
<accession>A0A938X9Z8</accession>
<dbReference type="GO" id="GO:0003677">
    <property type="term" value="F:DNA binding"/>
    <property type="evidence" value="ECO:0007669"/>
    <property type="project" value="UniProtKB-KW"/>
</dbReference>
<dbReference type="Proteomes" id="UP000774750">
    <property type="component" value="Unassembled WGS sequence"/>
</dbReference>
<protein>
    <submittedName>
        <fullName evidence="3">Helix-turn-helix transcriptional regulator</fullName>
    </submittedName>
</protein>
<evidence type="ECO:0000259" key="2">
    <source>
        <dbReference type="PROSITE" id="PS50943"/>
    </source>
</evidence>
<dbReference type="EMBL" id="JACJKY010000028">
    <property type="protein sequence ID" value="MBM6921840.1"/>
    <property type="molecule type" value="Genomic_DNA"/>
</dbReference>
<organism evidence="3 4">
    <name type="scientific">Merdimmobilis hominis</name>
    <dbReference type="NCBI Taxonomy" id="2897707"/>
    <lineage>
        <taxon>Bacteria</taxon>
        <taxon>Bacillati</taxon>
        <taxon>Bacillota</taxon>
        <taxon>Clostridia</taxon>
        <taxon>Eubacteriales</taxon>
        <taxon>Oscillospiraceae</taxon>
        <taxon>Merdimmobilis</taxon>
    </lineage>
</organism>
<gene>
    <name evidence="3" type="ORF">H6A12_11845</name>
</gene>
<keyword evidence="4" id="KW-1185">Reference proteome</keyword>
<evidence type="ECO:0000313" key="3">
    <source>
        <dbReference type="EMBL" id="MBM6921840.1"/>
    </source>
</evidence>
<sequence length="197" mass="22262">MARQYKNARKSKKLIVKDAASKLDISPSTLSAWESERKAPSIESLEAMADLYQVSTDYLLGREETPPATSLPLPGELLKIYHGKSVWSSDFGWVLVNSIKNVLVCVDGSLVPFDNAGSVYVAQPPFYEASLPDSKPLSKPDLQNYGEIWLEPISHDTELREQLRGTYRVYEHWVENNFGNRFSLDTYGVKWLAFSNK</sequence>
<evidence type="ECO:0000256" key="1">
    <source>
        <dbReference type="ARBA" id="ARBA00023125"/>
    </source>
</evidence>
<dbReference type="Pfam" id="PF01381">
    <property type="entry name" value="HTH_3"/>
    <property type="match status" value="1"/>
</dbReference>
<dbReference type="InterPro" id="IPR010982">
    <property type="entry name" value="Lambda_DNA-bd_dom_sf"/>
</dbReference>
<dbReference type="SUPFAM" id="SSF47413">
    <property type="entry name" value="lambda repressor-like DNA-binding domains"/>
    <property type="match status" value="1"/>
</dbReference>
<dbReference type="PANTHER" id="PTHR46558">
    <property type="entry name" value="TRACRIPTIONAL REGULATORY PROTEIN-RELATED-RELATED"/>
    <property type="match status" value="1"/>
</dbReference>
<keyword evidence="1" id="KW-0238">DNA-binding</keyword>